<evidence type="ECO:0000313" key="2">
    <source>
        <dbReference type="Proteomes" id="UP001139648"/>
    </source>
</evidence>
<accession>A0A9X2K1B9</accession>
<dbReference type="EMBL" id="JAMZEB010000002">
    <property type="protein sequence ID" value="MCP2357112.1"/>
    <property type="molecule type" value="Genomic_DNA"/>
</dbReference>
<proteinExistence type="predicted"/>
<organism evidence="1 2">
    <name type="scientific">Nonomuraea thailandensis</name>
    <dbReference type="NCBI Taxonomy" id="1188745"/>
    <lineage>
        <taxon>Bacteria</taxon>
        <taxon>Bacillati</taxon>
        <taxon>Actinomycetota</taxon>
        <taxon>Actinomycetes</taxon>
        <taxon>Streptosporangiales</taxon>
        <taxon>Streptosporangiaceae</taxon>
        <taxon>Nonomuraea</taxon>
    </lineage>
</organism>
<keyword evidence="2" id="KW-1185">Reference proteome</keyword>
<evidence type="ECO:0000313" key="1">
    <source>
        <dbReference type="EMBL" id="MCP2357112.1"/>
    </source>
</evidence>
<protein>
    <submittedName>
        <fullName evidence="1">Uncharacterized protein</fullName>
    </submittedName>
</protein>
<comment type="caution">
    <text evidence="1">The sequence shown here is derived from an EMBL/GenBank/DDBJ whole genome shotgun (WGS) entry which is preliminary data.</text>
</comment>
<sequence length="98" mass="11168">MVRIHYVSGRWTVDFPHVSLAGYAWRIDRRIYQGRKILSTHPHGSMIARINNDRYRVGSRALIEARQAGFLQLCVNDADGCLRDNDGAVRVKISVTDN</sequence>
<reference evidence="1" key="1">
    <citation type="submission" date="2022-06" db="EMBL/GenBank/DDBJ databases">
        <title>Sequencing the genomes of 1000 actinobacteria strains.</title>
        <authorList>
            <person name="Klenk H.-P."/>
        </authorList>
    </citation>
    <scope>NUCLEOTIDE SEQUENCE</scope>
    <source>
        <strain evidence="1">DSM 46694</strain>
    </source>
</reference>
<dbReference type="RefSeq" id="WP_253744248.1">
    <property type="nucleotide sequence ID" value="NZ_BAABKA010000103.1"/>
</dbReference>
<gene>
    <name evidence="1" type="ORF">HD597_004132</name>
</gene>
<name>A0A9X2K1B9_9ACTN</name>
<dbReference type="AlphaFoldDB" id="A0A9X2K1B9"/>
<dbReference type="Proteomes" id="UP001139648">
    <property type="component" value="Unassembled WGS sequence"/>
</dbReference>
<dbReference type="Gene3D" id="2.60.120.430">
    <property type="entry name" value="Galactose-binding lectin"/>
    <property type="match status" value="1"/>
</dbReference>